<keyword evidence="3" id="KW-1185">Reference proteome</keyword>
<accession>B3NEP0</accession>
<organism evidence="2 3">
    <name type="scientific">Drosophila erecta</name>
    <name type="common">Fruit fly</name>
    <dbReference type="NCBI Taxonomy" id="7220"/>
    <lineage>
        <taxon>Eukaryota</taxon>
        <taxon>Metazoa</taxon>
        <taxon>Ecdysozoa</taxon>
        <taxon>Arthropoda</taxon>
        <taxon>Hexapoda</taxon>
        <taxon>Insecta</taxon>
        <taxon>Pterygota</taxon>
        <taxon>Neoptera</taxon>
        <taxon>Endopterygota</taxon>
        <taxon>Diptera</taxon>
        <taxon>Brachycera</taxon>
        <taxon>Muscomorpha</taxon>
        <taxon>Ephydroidea</taxon>
        <taxon>Drosophilidae</taxon>
        <taxon>Drosophila</taxon>
        <taxon>Sophophora</taxon>
    </lineage>
</organism>
<dbReference type="EMBL" id="CH954178">
    <property type="protein sequence ID" value="EDV50035.1"/>
    <property type="molecule type" value="Genomic_DNA"/>
</dbReference>
<dbReference type="Proteomes" id="UP000008711">
    <property type="component" value="Unassembled WGS sequence"/>
</dbReference>
<name>B3NEP0_DROER</name>
<reference evidence="2 3" key="2">
    <citation type="journal article" date="2008" name="Bioinformatics">
        <title>Assembly reconciliation.</title>
        <authorList>
            <person name="Zimin A.V."/>
            <person name="Smith D.R."/>
            <person name="Sutton G."/>
            <person name="Yorke J.A."/>
        </authorList>
    </citation>
    <scope>NUCLEOTIDE SEQUENCE [LARGE SCALE GENOMIC DNA]</scope>
    <source>
        <strain evidence="2 3">TSC#14021-0224.01</strain>
    </source>
</reference>
<dbReference type="AlphaFoldDB" id="B3NEP0"/>
<dbReference type="OMA" id="QEAPAQW"/>
<feature type="region of interest" description="Disordered" evidence="1">
    <location>
        <begin position="78"/>
        <end position="117"/>
    </location>
</feature>
<dbReference type="OrthoDB" id="7675944at2759"/>
<sequence length="117" mass="13958">MARSQSQMIRAAAVVDDPNLVASLPYLNFLRFLKRNFFRNTDLRRLLQVGLVRWSALSDAKKRLFEPERILARVARRKRNRRRRRLLRRSRHGQKGRGPVRRPIYDKRPPPKCGRSK</sequence>
<gene>
    <name evidence="2" type="primary">Dere\GG14718</name>
    <name evidence="2" type="synonym">dere_GLEANR_14861</name>
    <name evidence="2" type="synonym">GG14718</name>
    <name evidence="2" type="ORF">Dere_GG14718</name>
</gene>
<dbReference type="eggNOG" id="ENOG502T9GS">
    <property type="taxonomic scope" value="Eukaryota"/>
</dbReference>
<reference evidence="2 3" key="1">
    <citation type="journal article" date="2007" name="Nature">
        <title>Evolution of genes and genomes on the Drosophila phylogeny.</title>
        <authorList>
            <consortium name="Drosophila 12 Genomes Consortium"/>
            <person name="Clark A.G."/>
            <person name="Eisen M.B."/>
            <person name="Smith D.R."/>
            <person name="Bergman C.M."/>
            <person name="Oliver B."/>
            <person name="Markow T.A."/>
            <person name="Kaufman T.C."/>
            <person name="Kellis M."/>
            <person name="Gelbart W."/>
            <person name="Iyer V.N."/>
            <person name="Pollard D.A."/>
            <person name="Sackton T.B."/>
            <person name="Larracuente A.M."/>
            <person name="Singh N.D."/>
            <person name="Abad J.P."/>
            <person name="Abt D.N."/>
            <person name="Adryan B."/>
            <person name="Aguade M."/>
            <person name="Akashi H."/>
            <person name="Anderson W.W."/>
            <person name="Aquadro C.F."/>
            <person name="Ardell D.H."/>
            <person name="Arguello R."/>
            <person name="Artieri C.G."/>
            <person name="Barbash D.A."/>
            <person name="Barker D."/>
            <person name="Barsanti P."/>
            <person name="Batterham P."/>
            <person name="Batzoglou S."/>
            <person name="Begun D."/>
            <person name="Bhutkar A."/>
            <person name="Blanco E."/>
            <person name="Bosak S.A."/>
            <person name="Bradley R.K."/>
            <person name="Brand A.D."/>
            <person name="Brent M.R."/>
            <person name="Brooks A.N."/>
            <person name="Brown R.H."/>
            <person name="Butlin R.K."/>
            <person name="Caggese C."/>
            <person name="Calvi B.R."/>
            <person name="Bernardo de Carvalho A."/>
            <person name="Caspi A."/>
            <person name="Castrezana S."/>
            <person name="Celniker S.E."/>
            <person name="Chang J.L."/>
            <person name="Chapple C."/>
            <person name="Chatterji S."/>
            <person name="Chinwalla A."/>
            <person name="Civetta A."/>
            <person name="Clifton S.W."/>
            <person name="Comeron J.M."/>
            <person name="Costello J.C."/>
            <person name="Coyne J.A."/>
            <person name="Daub J."/>
            <person name="David R.G."/>
            <person name="Delcher A.L."/>
            <person name="Delehaunty K."/>
            <person name="Do C.B."/>
            <person name="Ebling H."/>
            <person name="Edwards K."/>
            <person name="Eickbush T."/>
            <person name="Evans J.D."/>
            <person name="Filipski A."/>
            <person name="Findeiss S."/>
            <person name="Freyhult E."/>
            <person name="Fulton L."/>
            <person name="Fulton R."/>
            <person name="Garcia A.C."/>
            <person name="Gardiner A."/>
            <person name="Garfield D.A."/>
            <person name="Garvin B.E."/>
            <person name="Gibson G."/>
            <person name="Gilbert D."/>
            <person name="Gnerre S."/>
            <person name="Godfrey J."/>
            <person name="Good R."/>
            <person name="Gotea V."/>
            <person name="Gravely B."/>
            <person name="Greenberg A.J."/>
            <person name="Griffiths-Jones S."/>
            <person name="Gross S."/>
            <person name="Guigo R."/>
            <person name="Gustafson E.A."/>
            <person name="Haerty W."/>
            <person name="Hahn M.W."/>
            <person name="Halligan D.L."/>
            <person name="Halpern A.L."/>
            <person name="Halter G.M."/>
            <person name="Han M.V."/>
            <person name="Heger A."/>
            <person name="Hillier L."/>
            <person name="Hinrichs A.S."/>
            <person name="Holmes I."/>
            <person name="Hoskins R.A."/>
            <person name="Hubisz M.J."/>
            <person name="Hultmark D."/>
            <person name="Huntley M.A."/>
            <person name="Jaffe D.B."/>
            <person name="Jagadeeshan S."/>
            <person name="Jeck W.R."/>
            <person name="Johnson J."/>
            <person name="Jones C.D."/>
            <person name="Jordan W.C."/>
            <person name="Karpen G.H."/>
            <person name="Kataoka E."/>
            <person name="Keightley P.D."/>
            <person name="Kheradpour P."/>
            <person name="Kirkness E.F."/>
            <person name="Koerich L.B."/>
            <person name="Kristiansen K."/>
            <person name="Kudrna D."/>
            <person name="Kulathinal R.J."/>
            <person name="Kumar S."/>
            <person name="Kwok R."/>
            <person name="Lander E."/>
            <person name="Langley C.H."/>
            <person name="Lapoint R."/>
            <person name="Lazzaro B.P."/>
            <person name="Lee S.J."/>
            <person name="Levesque L."/>
            <person name="Li R."/>
            <person name="Lin C.F."/>
            <person name="Lin M.F."/>
            <person name="Lindblad-Toh K."/>
            <person name="Llopart A."/>
            <person name="Long M."/>
            <person name="Low L."/>
            <person name="Lozovsky E."/>
            <person name="Lu J."/>
            <person name="Luo M."/>
            <person name="Machado C.A."/>
            <person name="Makalowski W."/>
            <person name="Marzo M."/>
            <person name="Matsuda M."/>
            <person name="Matzkin L."/>
            <person name="McAllister B."/>
            <person name="McBride C.S."/>
            <person name="McKernan B."/>
            <person name="McKernan K."/>
            <person name="Mendez-Lago M."/>
            <person name="Minx P."/>
            <person name="Mollenhauer M.U."/>
            <person name="Montooth K."/>
            <person name="Mount S.M."/>
            <person name="Mu X."/>
            <person name="Myers E."/>
            <person name="Negre B."/>
            <person name="Newfeld S."/>
            <person name="Nielsen R."/>
            <person name="Noor M.A."/>
            <person name="O'Grady P."/>
            <person name="Pachter L."/>
            <person name="Papaceit M."/>
            <person name="Parisi M.J."/>
            <person name="Parisi M."/>
            <person name="Parts L."/>
            <person name="Pedersen J.S."/>
            <person name="Pesole G."/>
            <person name="Phillippy A.M."/>
            <person name="Ponting C.P."/>
            <person name="Pop M."/>
            <person name="Porcelli D."/>
            <person name="Powell J.R."/>
            <person name="Prohaska S."/>
            <person name="Pruitt K."/>
            <person name="Puig M."/>
            <person name="Quesneville H."/>
            <person name="Ram K.R."/>
            <person name="Rand D."/>
            <person name="Rasmussen M.D."/>
            <person name="Reed L.K."/>
            <person name="Reenan R."/>
            <person name="Reily A."/>
            <person name="Remington K.A."/>
            <person name="Rieger T.T."/>
            <person name="Ritchie M.G."/>
            <person name="Robin C."/>
            <person name="Rogers Y.H."/>
            <person name="Rohde C."/>
            <person name="Rozas J."/>
            <person name="Rubenfield M.J."/>
            <person name="Ruiz A."/>
            <person name="Russo S."/>
            <person name="Salzberg S.L."/>
            <person name="Sanchez-Gracia A."/>
            <person name="Saranga D.J."/>
            <person name="Sato H."/>
            <person name="Schaeffer S.W."/>
            <person name="Schatz M.C."/>
            <person name="Schlenke T."/>
            <person name="Schwartz R."/>
            <person name="Segarra C."/>
            <person name="Singh R.S."/>
            <person name="Sirot L."/>
            <person name="Sirota M."/>
            <person name="Sisneros N.B."/>
            <person name="Smith C.D."/>
            <person name="Smith T.F."/>
            <person name="Spieth J."/>
            <person name="Stage D.E."/>
            <person name="Stark A."/>
            <person name="Stephan W."/>
            <person name="Strausberg R.L."/>
            <person name="Strempel S."/>
            <person name="Sturgill D."/>
            <person name="Sutton G."/>
            <person name="Sutton G.G."/>
            <person name="Tao W."/>
            <person name="Teichmann S."/>
            <person name="Tobari Y.N."/>
            <person name="Tomimura Y."/>
            <person name="Tsolas J.M."/>
            <person name="Valente V.L."/>
            <person name="Venter E."/>
            <person name="Venter J.C."/>
            <person name="Vicario S."/>
            <person name="Vieira F.G."/>
            <person name="Vilella A.J."/>
            <person name="Villasante A."/>
            <person name="Walenz B."/>
            <person name="Wang J."/>
            <person name="Wasserman M."/>
            <person name="Watts T."/>
            <person name="Wilson D."/>
            <person name="Wilson R.K."/>
            <person name="Wing R.A."/>
            <person name="Wolfner M.F."/>
            <person name="Wong A."/>
            <person name="Wong G.K."/>
            <person name="Wu C.I."/>
            <person name="Wu G."/>
            <person name="Yamamoto D."/>
            <person name="Yang H.P."/>
            <person name="Yang S.P."/>
            <person name="Yorke J.A."/>
            <person name="Yoshida K."/>
            <person name="Zdobnov E."/>
            <person name="Zhang P."/>
            <person name="Zhang Y."/>
            <person name="Zimin A.V."/>
            <person name="Baldwin J."/>
            <person name="Abdouelleil A."/>
            <person name="Abdulkadir J."/>
            <person name="Abebe A."/>
            <person name="Abera B."/>
            <person name="Abreu J."/>
            <person name="Acer S.C."/>
            <person name="Aftuck L."/>
            <person name="Alexander A."/>
            <person name="An P."/>
            <person name="Anderson E."/>
            <person name="Anderson S."/>
            <person name="Arachi H."/>
            <person name="Azer M."/>
            <person name="Bachantsang P."/>
            <person name="Barry A."/>
            <person name="Bayul T."/>
            <person name="Berlin A."/>
            <person name="Bessette D."/>
            <person name="Bloom T."/>
            <person name="Blye J."/>
            <person name="Boguslavskiy L."/>
            <person name="Bonnet C."/>
            <person name="Boukhgalter B."/>
            <person name="Bourzgui I."/>
            <person name="Brown A."/>
            <person name="Cahill P."/>
            <person name="Channer S."/>
            <person name="Cheshatsang Y."/>
            <person name="Chuda L."/>
            <person name="Citroen M."/>
            <person name="Collymore A."/>
            <person name="Cooke P."/>
            <person name="Costello M."/>
            <person name="D'Aco K."/>
            <person name="Daza R."/>
            <person name="De Haan G."/>
            <person name="DeGray S."/>
            <person name="DeMaso C."/>
            <person name="Dhargay N."/>
            <person name="Dooley K."/>
            <person name="Dooley E."/>
            <person name="Doricent M."/>
            <person name="Dorje P."/>
            <person name="Dorjee K."/>
            <person name="Dupes A."/>
            <person name="Elong R."/>
            <person name="Falk J."/>
            <person name="Farina A."/>
            <person name="Faro S."/>
            <person name="Ferguson D."/>
            <person name="Fisher S."/>
            <person name="Foley C.D."/>
            <person name="Franke A."/>
            <person name="Friedrich D."/>
            <person name="Gadbois L."/>
            <person name="Gearin G."/>
            <person name="Gearin C.R."/>
            <person name="Giannoukos G."/>
            <person name="Goode T."/>
            <person name="Graham J."/>
            <person name="Grandbois E."/>
            <person name="Grewal S."/>
            <person name="Gyaltsen K."/>
            <person name="Hafez N."/>
            <person name="Hagos B."/>
            <person name="Hall J."/>
            <person name="Henson C."/>
            <person name="Hollinger A."/>
            <person name="Honan T."/>
            <person name="Huard M.D."/>
            <person name="Hughes L."/>
            <person name="Hurhula B."/>
            <person name="Husby M.E."/>
            <person name="Kamat A."/>
            <person name="Kanga B."/>
            <person name="Kashin S."/>
            <person name="Khazanovich D."/>
            <person name="Kisner P."/>
            <person name="Lance K."/>
            <person name="Lara M."/>
            <person name="Lee W."/>
            <person name="Lennon N."/>
            <person name="Letendre F."/>
            <person name="LeVine R."/>
            <person name="Lipovsky A."/>
            <person name="Liu X."/>
            <person name="Liu J."/>
            <person name="Liu S."/>
            <person name="Lokyitsang T."/>
            <person name="Lokyitsang Y."/>
            <person name="Lubonja R."/>
            <person name="Lui A."/>
            <person name="MacDonald P."/>
            <person name="Magnisalis V."/>
            <person name="Maru K."/>
            <person name="Matthews C."/>
            <person name="McCusker W."/>
            <person name="McDonough S."/>
            <person name="Mehta T."/>
            <person name="Meldrim J."/>
            <person name="Meneus L."/>
            <person name="Mihai O."/>
            <person name="Mihalev A."/>
            <person name="Mihova T."/>
            <person name="Mittelman R."/>
            <person name="Mlenga V."/>
            <person name="Montmayeur A."/>
            <person name="Mulrain L."/>
            <person name="Navidi A."/>
            <person name="Naylor J."/>
            <person name="Negash T."/>
            <person name="Nguyen T."/>
            <person name="Nguyen N."/>
            <person name="Nicol R."/>
            <person name="Norbu C."/>
            <person name="Norbu N."/>
            <person name="Novod N."/>
            <person name="O'Neill B."/>
            <person name="Osman S."/>
            <person name="Markiewicz E."/>
            <person name="Oyono O.L."/>
            <person name="Patti C."/>
            <person name="Phunkhang P."/>
            <person name="Pierre F."/>
            <person name="Priest M."/>
            <person name="Raghuraman S."/>
            <person name="Rege F."/>
            <person name="Reyes R."/>
            <person name="Rise C."/>
            <person name="Rogov P."/>
            <person name="Ross K."/>
            <person name="Ryan E."/>
            <person name="Settipalli S."/>
            <person name="Shea T."/>
            <person name="Sherpa N."/>
            <person name="Shi L."/>
            <person name="Shih D."/>
            <person name="Sparrow T."/>
            <person name="Spaulding J."/>
            <person name="Stalker J."/>
            <person name="Stange-Thomann N."/>
            <person name="Stavropoulos S."/>
            <person name="Stone C."/>
            <person name="Strader C."/>
            <person name="Tesfaye S."/>
            <person name="Thomson T."/>
            <person name="Thoulutsang Y."/>
            <person name="Thoulutsang D."/>
            <person name="Topham K."/>
            <person name="Topping I."/>
            <person name="Tsamla T."/>
            <person name="Vassiliev H."/>
            <person name="Vo A."/>
            <person name="Wangchuk T."/>
            <person name="Wangdi T."/>
            <person name="Weiand M."/>
            <person name="Wilkinson J."/>
            <person name="Wilson A."/>
            <person name="Yadav S."/>
            <person name="Young G."/>
            <person name="Yu Q."/>
            <person name="Zembek L."/>
            <person name="Zhong D."/>
            <person name="Zimmer A."/>
            <person name="Zwirko Z."/>
            <person name="Jaffe D.B."/>
            <person name="Alvarez P."/>
            <person name="Brockman W."/>
            <person name="Butler J."/>
            <person name="Chin C."/>
            <person name="Gnerre S."/>
            <person name="Grabherr M."/>
            <person name="Kleber M."/>
            <person name="Mauceli E."/>
            <person name="MacCallum I."/>
        </authorList>
    </citation>
    <scope>NUCLEOTIDE SEQUENCE [LARGE SCALE GENOMIC DNA]</scope>
    <source>
        <strain evidence="2 3">TSC#14021-0224.01</strain>
    </source>
</reference>
<dbReference type="HOGENOM" id="CLU_149570_0_0_1"/>
<evidence type="ECO:0000313" key="3">
    <source>
        <dbReference type="Proteomes" id="UP000008711"/>
    </source>
</evidence>
<protein>
    <submittedName>
        <fullName evidence="2">Uncharacterized protein</fullName>
    </submittedName>
</protein>
<proteinExistence type="predicted"/>
<dbReference type="PhylomeDB" id="B3NEP0"/>
<evidence type="ECO:0000313" key="2">
    <source>
        <dbReference type="EMBL" id="EDV50035.1"/>
    </source>
</evidence>
<evidence type="ECO:0000256" key="1">
    <source>
        <dbReference type="SAM" id="MobiDB-lite"/>
    </source>
</evidence>
<feature type="compositionally biased region" description="Basic residues" evidence="1">
    <location>
        <begin position="78"/>
        <end position="100"/>
    </location>
</feature>
<dbReference type="KEGG" id="der:6545471"/>